<reference evidence="1 2" key="1">
    <citation type="submission" date="2019-03" db="EMBL/GenBank/DDBJ databases">
        <title>Single cell metagenomics reveals metabolic interactions within the superorganism composed of flagellate Streblomastix strix and complex community of Bacteroidetes bacteria on its surface.</title>
        <authorList>
            <person name="Treitli S.C."/>
            <person name="Kolisko M."/>
            <person name="Husnik F."/>
            <person name="Keeling P."/>
            <person name="Hampl V."/>
        </authorList>
    </citation>
    <scope>NUCLEOTIDE SEQUENCE [LARGE SCALE GENOMIC DNA]</scope>
    <source>
        <strain evidence="1">ST1C</strain>
    </source>
</reference>
<comment type="caution">
    <text evidence="1">The sequence shown here is derived from an EMBL/GenBank/DDBJ whole genome shotgun (WGS) entry which is preliminary data.</text>
</comment>
<organism evidence="1 2">
    <name type="scientific">Streblomastix strix</name>
    <dbReference type="NCBI Taxonomy" id="222440"/>
    <lineage>
        <taxon>Eukaryota</taxon>
        <taxon>Metamonada</taxon>
        <taxon>Preaxostyla</taxon>
        <taxon>Oxymonadida</taxon>
        <taxon>Streblomastigidae</taxon>
        <taxon>Streblomastix</taxon>
    </lineage>
</organism>
<evidence type="ECO:0000313" key="2">
    <source>
        <dbReference type="Proteomes" id="UP000324800"/>
    </source>
</evidence>
<protein>
    <submittedName>
        <fullName evidence="1">Uncharacterized protein</fullName>
    </submittedName>
</protein>
<dbReference type="InterPro" id="IPR016024">
    <property type="entry name" value="ARM-type_fold"/>
</dbReference>
<accession>A0A5J4TW01</accession>
<feature type="non-terminal residue" evidence="1">
    <location>
        <position position="95"/>
    </location>
</feature>
<name>A0A5J4TW01_9EUKA</name>
<sequence length="95" mass="10580">MKKLDVFIDVTMEKETLRFDETTFFTKESDSNGIGNIPQLAIAIRSSDKNIQIPALKSLLNIVVNVPESVEALYENDVVSVLNKYIGGAQEGEIY</sequence>
<dbReference type="Proteomes" id="UP000324800">
    <property type="component" value="Unassembled WGS sequence"/>
</dbReference>
<dbReference type="SUPFAM" id="SSF48371">
    <property type="entry name" value="ARM repeat"/>
    <property type="match status" value="1"/>
</dbReference>
<gene>
    <name evidence="1" type="ORF">EZS28_042030</name>
</gene>
<dbReference type="EMBL" id="SNRW01024194">
    <property type="protein sequence ID" value="KAA6362444.1"/>
    <property type="molecule type" value="Genomic_DNA"/>
</dbReference>
<dbReference type="AlphaFoldDB" id="A0A5J4TW01"/>
<evidence type="ECO:0000313" key="1">
    <source>
        <dbReference type="EMBL" id="KAA6362444.1"/>
    </source>
</evidence>
<proteinExistence type="predicted"/>